<keyword evidence="1" id="KW-1133">Transmembrane helix</keyword>
<evidence type="ECO:0000256" key="1">
    <source>
        <dbReference type="SAM" id="Phobius"/>
    </source>
</evidence>
<evidence type="ECO:0000313" key="2">
    <source>
        <dbReference type="EMBL" id="CDO53620.1"/>
    </source>
</evidence>
<keyword evidence="1" id="KW-0812">Transmembrane</keyword>
<gene>
    <name evidence="2" type="ORF">BN980_GECA05s04580g</name>
</gene>
<accession>A0A0J9X8S6</accession>
<dbReference type="Proteomes" id="UP000242525">
    <property type="component" value="Unassembled WGS sequence"/>
</dbReference>
<proteinExistence type="predicted"/>
<keyword evidence="3" id="KW-1185">Reference proteome</keyword>
<dbReference type="AlphaFoldDB" id="A0A0J9X8S6"/>
<feature type="transmembrane region" description="Helical" evidence="1">
    <location>
        <begin position="6"/>
        <end position="25"/>
    </location>
</feature>
<sequence>MLPRGVILVFCIIFVVFVGVVALFIRNKIVERRKNTLDY</sequence>
<name>A0A0J9X8S6_GEOCN</name>
<reference evidence="2" key="1">
    <citation type="submission" date="2014-03" db="EMBL/GenBank/DDBJ databases">
        <authorList>
            <person name="Casaregola S."/>
        </authorList>
    </citation>
    <scope>NUCLEOTIDE SEQUENCE [LARGE SCALE GENOMIC DNA]</scope>
    <source>
        <strain evidence="2">CLIB 918</strain>
    </source>
</reference>
<keyword evidence="1" id="KW-0472">Membrane</keyword>
<evidence type="ECO:0000313" key="3">
    <source>
        <dbReference type="Proteomes" id="UP000242525"/>
    </source>
</evidence>
<protein>
    <submittedName>
        <fullName evidence="2">Similar to saccharomyces cerevisiae YEL017C-A PMP2 Proteolipid associated with plasma membrane H(+)-ATPase (Pma1p)</fullName>
    </submittedName>
</protein>
<organism evidence="2 3">
    <name type="scientific">Geotrichum candidum</name>
    <name type="common">Oospora lactis</name>
    <name type="synonym">Dipodascus geotrichum</name>
    <dbReference type="NCBI Taxonomy" id="1173061"/>
    <lineage>
        <taxon>Eukaryota</taxon>
        <taxon>Fungi</taxon>
        <taxon>Dikarya</taxon>
        <taxon>Ascomycota</taxon>
        <taxon>Saccharomycotina</taxon>
        <taxon>Dipodascomycetes</taxon>
        <taxon>Dipodascales</taxon>
        <taxon>Dipodascaceae</taxon>
        <taxon>Geotrichum</taxon>
    </lineage>
</organism>
<comment type="caution">
    <text evidence="2">The sequence shown here is derived from an EMBL/GenBank/DDBJ whole genome shotgun (WGS) entry which is preliminary data.</text>
</comment>
<dbReference type="EMBL" id="CCBN010000005">
    <property type="protein sequence ID" value="CDO53620.1"/>
    <property type="molecule type" value="Genomic_DNA"/>
</dbReference>